<dbReference type="PANTHER" id="PTHR12558">
    <property type="entry name" value="CELL DIVISION CYCLE 16,23,27"/>
    <property type="match status" value="1"/>
</dbReference>
<dbReference type="PROSITE" id="PS50293">
    <property type="entry name" value="TPR_REGION"/>
    <property type="match status" value="1"/>
</dbReference>
<dbReference type="InterPro" id="IPR019734">
    <property type="entry name" value="TPR_rpt"/>
</dbReference>
<dbReference type="SUPFAM" id="SSF81901">
    <property type="entry name" value="HCP-like"/>
    <property type="match status" value="1"/>
</dbReference>
<feature type="repeat" description="TPR" evidence="3">
    <location>
        <begin position="473"/>
        <end position="506"/>
    </location>
</feature>
<dbReference type="PROSITE" id="PS50005">
    <property type="entry name" value="TPR"/>
    <property type="match status" value="10"/>
</dbReference>
<dbReference type="InterPro" id="IPR011990">
    <property type="entry name" value="TPR-like_helical_dom_sf"/>
</dbReference>
<feature type="signal peptide" evidence="4">
    <location>
        <begin position="1"/>
        <end position="19"/>
    </location>
</feature>
<accession>A0A915YBW7</accession>
<name>A0A915YBW7_9BACT</name>
<keyword evidence="2 3" id="KW-0802">TPR repeat</keyword>
<protein>
    <submittedName>
        <fullName evidence="5">Tetratricopeptide repeat protein</fullName>
    </submittedName>
</protein>
<dbReference type="InterPro" id="IPR013105">
    <property type="entry name" value="TPR_2"/>
</dbReference>
<dbReference type="Gene3D" id="1.25.40.10">
    <property type="entry name" value="Tetratricopeptide repeat domain"/>
    <property type="match status" value="6"/>
</dbReference>
<dbReference type="Pfam" id="PF07719">
    <property type="entry name" value="TPR_2"/>
    <property type="match status" value="1"/>
</dbReference>
<feature type="chain" id="PRO_5037366598" evidence="4">
    <location>
        <begin position="20"/>
        <end position="576"/>
    </location>
</feature>
<feature type="repeat" description="TPR" evidence="3">
    <location>
        <begin position="293"/>
        <end position="326"/>
    </location>
</feature>
<evidence type="ECO:0000256" key="1">
    <source>
        <dbReference type="ARBA" id="ARBA00022737"/>
    </source>
</evidence>
<feature type="repeat" description="TPR" evidence="3">
    <location>
        <begin position="191"/>
        <end position="224"/>
    </location>
</feature>
<dbReference type="AlphaFoldDB" id="A0A915YBW7"/>
<dbReference type="EMBL" id="AP026867">
    <property type="protein sequence ID" value="BDS10244.1"/>
    <property type="molecule type" value="Genomic_DNA"/>
</dbReference>
<dbReference type="PANTHER" id="PTHR12558:SF13">
    <property type="entry name" value="CELL DIVISION CYCLE PROTEIN 27 HOMOLOG"/>
    <property type="match status" value="1"/>
</dbReference>
<feature type="repeat" description="TPR" evidence="3">
    <location>
        <begin position="541"/>
        <end position="574"/>
    </location>
</feature>
<dbReference type="KEGG" id="aup:AsAng_0009520"/>
<keyword evidence="1" id="KW-0677">Repeat</keyword>
<dbReference type="Pfam" id="PF13432">
    <property type="entry name" value="TPR_16"/>
    <property type="match status" value="3"/>
</dbReference>
<sequence length="576" mass="66427">MMKVIVMMLLLGCGSILVAQKPEAIKEYNAGLTYFKLKNYKGAIPFFEAAISKDPNFVHAFRALISCHEETGQNEIAVDLYERVIELSPSDKTLCYNLALTYISLEEYQKSVLYLRKALQIDPAYSKATNKLKEIEEYLDKQAAQENIRADGDAQTIENKAYNAALEVYRTKDYNRCLTKLNDYKGEITNPDFYYLKAIAHQHIGERENAIAAYENTLELDDRHFNTNLNLGRIYYNDRNYLEAIPLLETAYLRRDKDVNLLYDLAKAHFYAQEYQAANVYLEDYTKRNSKNAEAWRLLGESYSKLGKSKNAAKAFEWARKYGTNDDDLHNHLDDNISKYGREASEYTKDGKYEEAIKVLEKGIIEHSEAASLHFNLGLNYMEVGNTKKAREEFKKTIDLEPAHAKAYQGLGQIYYEREEFQEAGAYYLATIDAGKQDEFVYYKLGSCWFKLKRFENAIIAYQKAIGLNSKEKRYYFSLGLSYLALDKHYDAIAAMDNALRIDPLFLDAKYHIAISYLKMSEYDTCIAKAEEILKQDSQYAKAYLVIGHAHKRMGNYGLASDFQKKAERLDPSLRQ</sequence>
<feature type="repeat" description="TPR" evidence="3">
    <location>
        <begin position="58"/>
        <end position="91"/>
    </location>
</feature>
<evidence type="ECO:0000256" key="2">
    <source>
        <dbReference type="ARBA" id="ARBA00022803"/>
    </source>
</evidence>
<dbReference type="Pfam" id="PF13181">
    <property type="entry name" value="TPR_8"/>
    <property type="match status" value="4"/>
</dbReference>
<evidence type="ECO:0000256" key="3">
    <source>
        <dbReference type="PROSITE-ProRule" id="PRU00339"/>
    </source>
</evidence>
<dbReference type="SMART" id="SM00028">
    <property type="entry name" value="TPR"/>
    <property type="match status" value="14"/>
</dbReference>
<feature type="repeat" description="TPR" evidence="3">
    <location>
        <begin position="92"/>
        <end position="125"/>
    </location>
</feature>
<feature type="repeat" description="TPR" evidence="3">
    <location>
        <begin position="371"/>
        <end position="404"/>
    </location>
</feature>
<keyword evidence="4" id="KW-0732">Signal</keyword>
<feature type="repeat" description="TPR" evidence="3">
    <location>
        <begin position="405"/>
        <end position="438"/>
    </location>
</feature>
<feature type="repeat" description="TPR" evidence="3">
    <location>
        <begin position="24"/>
        <end position="57"/>
    </location>
</feature>
<feature type="repeat" description="TPR" evidence="3">
    <location>
        <begin position="439"/>
        <end position="472"/>
    </location>
</feature>
<dbReference type="RefSeq" id="WP_264791572.1">
    <property type="nucleotide sequence ID" value="NZ_AP026867.1"/>
</dbReference>
<organism evidence="5 6">
    <name type="scientific">Aureispira anguillae</name>
    <dbReference type="NCBI Taxonomy" id="2864201"/>
    <lineage>
        <taxon>Bacteria</taxon>
        <taxon>Pseudomonadati</taxon>
        <taxon>Bacteroidota</taxon>
        <taxon>Saprospiria</taxon>
        <taxon>Saprospirales</taxon>
        <taxon>Saprospiraceae</taxon>
        <taxon>Aureispira</taxon>
    </lineage>
</organism>
<dbReference type="Proteomes" id="UP001060919">
    <property type="component" value="Chromosome"/>
</dbReference>
<dbReference type="SUPFAM" id="SSF48452">
    <property type="entry name" value="TPR-like"/>
    <property type="match status" value="1"/>
</dbReference>
<proteinExistence type="predicted"/>
<reference evidence="5" key="1">
    <citation type="submission" date="2022-09" db="EMBL/GenBank/DDBJ databases">
        <title>Aureispira anguillicida sp. nov., isolated from Leptocephalus of Japanese eel Anguilla japonica.</title>
        <authorList>
            <person name="Yuasa K."/>
            <person name="Mekata T."/>
            <person name="Ikunari K."/>
        </authorList>
    </citation>
    <scope>NUCLEOTIDE SEQUENCE</scope>
    <source>
        <strain evidence="5">EL160426</strain>
    </source>
</reference>
<keyword evidence="6" id="KW-1185">Reference proteome</keyword>
<evidence type="ECO:0000313" key="6">
    <source>
        <dbReference type="Proteomes" id="UP001060919"/>
    </source>
</evidence>
<evidence type="ECO:0000313" key="5">
    <source>
        <dbReference type="EMBL" id="BDS10244.1"/>
    </source>
</evidence>
<evidence type="ECO:0000256" key="4">
    <source>
        <dbReference type="SAM" id="SignalP"/>
    </source>
</evidence>
<gene>
    <name evidence="5" type="ORF">AsAng_0009520</name>
</gene>